<evidence type="ECO:0000313" key="2">
    <source>
        <dbReference type="Proteomes" id="UP000309997"/>
    </source>
</evidence>
<proteinExistence type="predicted"/>
<keyword evidence="2" id="KW-1185">Reference proteome</keyword>
<organism evidence="1 2">
    <name type="scientific">Populus alba</name>
    <name type="common">White poplar</name>
    <dbReference type="NCBI Taxonomy" id="43335"/>
    <lineage>
        <taxon>Eukaryota</taxon>
        <taxon>Viridiplantae</taxon>
        <taxon>Streptophyta</taxon>
        <taxon>Embryophyta</taxon>
        <taxon>Tracheophyta</taxon>
        <taxon>Spermatophyta</taxon>
        <taxon>Magnoliopsida</taxon>
        <taxon>eudicotyledons</taxon>
        <taxon>Gunneridae</taxon>
        <taxon>Pentapetalae</taxon>
        <taxon>rosids</taxon>
        <taxon>fabids</taxon>
        <taxon>Malpighiales</taxon>
        <taxon>Salicaceae</taxon>
        <taxon>Saliceae</taxon>
        <taxon>Populus</taxon>
    </lineage>
</organism>
<accession>A0ACC4CAP6</accession>
<evidence type="ECO:0000313" key="1">
    <source>
        <dbReference type="EMBL" id="KAL3591994.1"/>
    </source>
</evidence>
<reference evidence="1 2" key="1">
    <citation type="journal article" date="2024" name="Plant Biotechnol. J.">
        <title>Genome and CRISPR/Cas9 system of a widespread forest tree (Populus alba) in the world.</title>
        <authorList>
            <person name="Liu Y.J."/>
            <person name="Jiang P.F."/>
            <person name="Han X.M."/>
            <person name="Li X.Y."/>
            <person name="Wang H.M."/>
            <person name="Wang Y.J."/>
            <person name="Wang X.X."/>
            <person name="Zeng Q.Y."/>
        </authorList>
    </citation>
    <scope>NUCLEOTIDE SEQUENCE [LARGE SCALE GENOMIC DNA]</scope>
    <source>
        <strain evidence="2">cv. PAL-ZL1</strain>
    </source>
</reference>
<gene>
    <name evidence="1" type="ORF">D5086_010634</name>
</gene>
<protein>
    <submittedName>
        <fullName evidence="1">Uncharacterized protein</fullName>
    </submittedName>
</protein>
<name>A0ACC4CAP6_POPAL</name>
<dbReference type="EMBL" id="RCHU02000005">
    <property type="protein sequence ID" value="KAL3591994.1"/>
    <property type="molecule type" value="Genomic_DNA"/>
</dbReference>
<comment type="caution">
    <text evidence="1">The sequence shown here is derived from an EMBL/GenBank/DDBJ whole genome shotgun (WGS) entry which is preliminary data.</text>
</comment>
<sequence>MSLFQIALGKCRNQEKCQIPKKKKNFDAEVNKKVWNPRRRLKLRNAERCFSLKYDDCKAETSVTTMLGGVLFQSVAGCWTRRIMDLWKDRGLELLK</sequence>
<dbReference type="Proteomes" id="UP000309997">
    <property type="component" value="Unassembled WGS sequence"/>
</dbReference>